<keyword evidence="3" id="KW-1185">Reference proteome</keyword>
<dbReference type="Gene3D" id="3.40.50.10320">
    <property type="entry name" value="LmbE-like"/>
    <property type="match status" value="1"/>
</dbReference>
<dbReference type="EMBL" id="JAWDIP010000003">
    <property type="protein sequence ID" value="MDY0393361.1"/>
    <property type="molecule type" value="Genomic_DNA"/>
</dbReference>
<dbReference type="Pfam" id="PF02585">
    <property type="entry name" value="PIG-L"/>
    <property type="match status" value="1"/>
</dbReference>
<dbReference type="RefSeq" id="WP_390356642.1">
    <property type="nucleotide sequence ID" value="NZ_JBHUIZ010000013.1"/>
</dbReference>
<comment type="caution">
    <text evidence="2">The sequence shown here is derived from an EMBL/GenBank/DDBJ whole genome shotgun (WGS) entry which is preliminary data.</text>
</comment>
<dbReference type="PANTHER" id="PTHR12993:SF27">
    <property type="entry name" value="N-ACETYL-ALPHA-D-GLUCOSAMINYL L-MALATE DEACETYLASE 2-RELATED"/>
    <property type="match status" value="1"/>
</dbReference>
<dbReference type="NCBIfam" id="TIGR04000">
    <property type="entry name" value="thiol_BshB2"/>
    <property type="match status" value="1"/>
</dbReference>
<dbReference type="InterPro" id="IPR003737">
    <property type="entry name" value="GlcNAc_PI_deacetylase-related"/>
</dbReference>
<dbReference type="Proteomes" id="UP001281447">
    <property type="component" value="Unassembled WGS sequence"/>
</dbReference>
<protein>
    <submittedName>
        <fullName evidence="2">Bacillithiol biosynthesis deacetylase BshB2</fullName>
    </submittedName>
</protein>
<evidence type="ECO:0000313" key="3">
    <source>
        <dbReference type="Proteomes" id="UP001281447"/>
    </source>
</evidence>
<dbReference type="InterPro" id="IPR024078">
    <property type="entry name" value="LmbE-like_dom_sf"/>
</dbReference>
<name>A0ABU5C223_9BACI</name>
<evidence type="ECO:0000256" key="1">
    <source>
        <dbReference type="ARBA" id="ARBA00001947"/>
    </source>
</evidence>
<gene>
    <name evidence="2" type="primary">bshB2</name>
    <name evidence="2" type="ORF">RWE15_01640</name>
</gene>
<sequence>MQQSILAIFPHPDDESFVSAGTLIHHVKNGDMVTLVCATLGQMGRRMGKPFFATRETLPHVREKELRQACHIIGIHDLRLWKMQDKMLQFRDKMYLAGSVLQVILETEPAIIYTFYPKHGVHPDHDALSAATISAVEQLPLTKRPIVFGAAITKNRYEILGKPTIEMDVSDVFREKVSALKAHKSQTSHIVDQLNAVTANQLNGIKQIPEAYIKEKYWVYDFGTDSVS</sequence>
<proteinExistence type="predicted"/>
<evidence type="ECO:0000313" key="2">
    <source>
        <dbReference type="EMBL" id="MDY0393361.1"/>
    </source>
</evidence>
<comment type="cofactor">
    <cofactor evidence="1">
        <name>Zn(2+)</name>
        <dbReference type="ChEBI" id="CHEBI:29105"/>
    </cofactor>
</comment>
<dbReference type="SUPFAM" id="SSF102588">
    <property type="entry name" value="LmbE-like"/>
    <property type="match status" value="1"/>
</dbReference>
<dbReference type="InterPro" id="IPR023841">
    <property type="entry name" value="BshB2"/>
</dbReference>
<dbReference type="PANTHER" id="PTHR12993">
    <property type="entry name" value="N-ACETYLGLUCOSAMINYL-PHOSPHATIDYLINOSITOL DE-N-ACETYLASE-RELATED"/>
    <property type="match status" value="1"/>
</dbReference>
<reference evidence="2 3" key="1">
    <citation type="submission" date="2023-10" db="EMBL/GenBank/DDBJ databases">
        <title>Virgibacillus halophilus 5B73C genome.</title>
        <authorList>
            <person name="Miliotis G."/>
            <person name="Sengupta P."/>
            <person name="Hameed A."/>
            <person name="Chuvochina M."/>
            <person name="Mcdonagh F."/>
            <person name="Simpson A.C."/>
            <person name="Singh N.K."/>
            <person name="Rekha P.D."/>
            <person name="Raman K."/>
            <person name="Hugenholtz P."/>
            <person name="Venkateswaran K."/>
        </authorList>
    </citation>
    <scope>NUCLEOTIDE SEQUENCE [LARGE SCALE GENOMIC DNA]</scope>
    <source>
        <strain evidence="2 3">5B73C</strain>
    </source>
</reference>
<accession>A0ABU5C223</accession>
<organism evidence="2 3">
    <name type="scientific">Tigheibacillus halophilus</name>
    <dbReference type="NCBI Taxonomy" id="361280"/>
    <lineage>
        <taxon>Bacteria</taxon>
        <taxon>Bacillati</taxon>
        <taxon>Bacillota</taxon>
        <taxon>Bacilli</taxon>
        <taxon>Bacillales</taxon>
        <taxon>Bacillaceae</taxon>
        <taxon>Tigheibacillus</taxon>
    </lineage>
</organism>